<dbReference type="Pfam" id="PF01380">
    <property type="entry name" value="SIS"/>
    <property type="match status" value="1"/>
</dbReference>
<gene>
    <name evidence="5" type="ORF">C5F44_04390</name>
</gene>
<dbReference type="CDD" id="cd05013">
    <property type="entry name" value="SIS_RpiR"/>
    <property type="match status" value="1"/>
</dbReference>
<feature type="domain" description="HTH rpiR-type" evidence="4">
    <location>
        <begin position="5"/>
        <end position="81"/>
    </location>
</feature>
<evidence type="ECO:0000313" key="5">
    <source>
        <dbReference type="EMBL" id="PTE15615.1"/>
    </source>
</evidence>
<proteinExistence type="predicted"/>
<keyword evidence="1" id="KW-0805">Transcription regulation</keyword>
<dbReference type="Gene3D" id="1.10.10.10">
    <property type="entry name" value="Winged helix-like DNA-binding domain superfamily/Winged helix DNA-binding domain"/>
    <property type="match status" value="1"/>
</dbReference>
<dbReference type="InterPro" id="IPR036388">
    <property type="entry name" value="WH-like_DNA-bd_sf"/>
</dbReference>
<reference evidence="5 6" key="1">
    <citation type="submission" date="2018-03" db="EMBL/GenBank/DDBJ databases">
        <title>Rhodobacter blasticus.</title>
        <authorList>
            <person name="Meyer T.E."/>
            <person name="Miller S."/>
            <person name="Lodha T."/>
            <person name="Gandham S."/>
            <person name="Chintalapati S."/>
            <person name="Chintalapati V.R."/>
        </authorList>
    </citation>
    <scope>NUCLEOTIDE SEQUENCE [LARGE SCALE GENOMIC DNA]</scope>
    <source>
        <strain evidence="5 6">DSM 2131</strain>
    </source>
</reference>
<evidence type="ECO:0000313" key="6">
    <source>
        <dbReference type="Proteomes" id="UP000241362"/>
    </source>
</evidence>
<protein>
    <submittedName>
        <fullName evidence="5">RpiR family transcriptional regulator</fullName>
    </submittedName>
</protein>
<dbReference type="RefSeq" id="WP_107672291.1">
    <property type="nucleotide sequence ID" value="NZ_PZKE01000003.1"/>
</dbReference>
<evidence type="ECO:0000256" key="2">
    <source>
        <dbReference type="ARBA" id="ARBA00023125"/>
    </source>
</evidence>
<dbReference type="Gene3D" id="3.40.50.10490">
    <property type="entry name" value="Glucose-6-phosphate isomerase like protein, domain 1"/>
    <property type="match status" value="1"/>
</dbReference>
<dbReference type="PROSITE" id="PS51071">
    <property type="entry name" value="HTH_RPIR"/>
    <property type="match status" value="1"/>
</dbReference>
<keyword evidence="3" id="KW-0804">Transcription</keyword>
<dbReference type="GO" id="GO:0097367">
    <property type="term" value="F:carbohydrate derivative binding"/>
    <property type="evidence" value="ECO:0007669"/>
    <property type="project" value="InterPro"/>
</dbReference>
<dbReference type="SUPFAM" id="SSF46689">
    <property type="entry name" value="Homeodomain-like"/>
    <property type="match status" value="1"/>
</dbReference>
<dbReference type="SUPFAM" id="SSF53697">
    <property type="entry name" value="SIS domain"/>
    <property type="match status" value="1"/>
</dbReference>
<keyword evidence="2" id="KW-0238">DNA-binding</keyword>
<dbReference type="GO" id="GO:1901135">
    <property type="term" value="P:carbohydrate derivative metabolic process"/>
    <property type="evidence" value="ECO:0007669"/>
    <property type="project" value="InterPro"/>
</dbReference>
<dbReference type="GO" id="GO:0003677">
    <property type="term" value="F:DNA binding"/>
    <property type="evidence" value="ECO:0007669"/>
    <property type="project" value="UniProtKB-KW"/>
</dbReference>
<dbReference type="InterPro" id="IPR000281">
    <property type="entry name" value="HTH_RpiR"/>
</dbReference>
<dbReference type="AlphaFoldDB" id="A0A2T4JCH7"/>
<dbReference type="Pfam" id="PF01418">
    <property type="entry name" value="HTH_6"/>
    <property type="match status" value="1"/>
</dbReference>
<evidence type="ECO:0000256" key="1">
    <source>
        <dbReference type="ARBA" id="ARBA00023015"/>
    </source>
</evidence>
<dbReference type="InterPro" id="IPR035472">
    <property type="entry name" value="RpiR-like_SIS"/>
</dbReference>
<dbReference type="InterPro" id="IPR046348">
    <property type="entry name" value="SIS_dom_sf"/>
</dbReference>
<dbReference type="EMBL" id="PZKE01000003">
    <property type="protein sequence ID" value="PTE15615.1"/>
    <property type="molecule type" value="Genomic_DNA"/>
</dbReference>
<evidence type="ECO:0000256" key="3">
    <source>
        <dbReference type="ARBA" id="ARBA00023163"/>
    </source>
</evidence>
<comment type="caution">
    <text evidence="5">The sequence shown here is derived from an EMBL/GenBank/DDBJ whole genome shotgun (WGS) entry which is preliminary data.</text>
</comment>
<name>A0A2T4JCH7_FUSBL</name>
<dbReference type="GO" id="GO:0003700">
    <property type="term" value="F:DNA-binding transcription factor activity"/>
    <property type="evidence" value="ECO:0007669"/>
    <property type="project" value="InterPro"/>
</dbReference>
<dbReference type="PANTHER" id="PTHR30514">
    <property type="entry name" value="GLUCOKINASE"/>
    <property type="match status" value="1"/>
</dbReference>
<keyword evidence="6" id="KW-1185">Reference proteome</keyword>
<sequence>MDQPPTIENRMRAALGELTRAERQAATHILSHFPMSALGSITTLARAADVSSPTVMRLVQKLGFKGYSDYQAALRAEVERLLVAPLSLPGNGRDPQPHPLQDFAVRVVANIDATLSQIPAEAFLGASDLLADPARRVAIMGGRLTHAHADYLATLLRVIRPEVTYLDDHLTDWQQALLDLRAGDVAVIFDIRRYEGNAVHFAELAAGQGAEVVLITDRWLSPAAAHARHTLACHIEVPAAWDSTAAILVVVEALLAQVQGRLADQVQARLNRLEDYFARTRVFRAPRVGGRG</sequence>
<accession>A0A2T4JCH7</accession>
<evidence type="ECO:0000259" key="4">
    <source>
        <dbReference type="PROSITE" id="PS51071"/>
    </source>
</evidence>
<dbReference type="InterPro" id="IPR047640">
    <property type="entry name" value="RpiR-like"/>
</dbReference>
<dbReference type="Proteomes" id="UP000241362">
    <property type="component" value="Unassembled WGS sequence"/>
</dbReference>
<organism evidence="5 6">
    <name type="scientific">Fuscovulum blasticum DSM 2131</name>
    <dbReference type="NCBI Taxonomy" id="1188250"/>
    <lineage>
        <taxon>Bacteria</taxon>
        <taxon>Pseudomonadati</taxon>
        <taxon>Pseudomonadota</taxon>
        <taxon>Alphaproteobacteria</taxon>
        <taxon>Rhodobacterales</taxon>
        <taxon>Paracoccaceae</taxon>
        <taxon>Pseudogemmobacter</taxon>
    </lineage>
</organism>
<dbReference type="PANTHER" id="PTHR30514:SF18">
    <property type="entry name" value="RPIR-FAMILY TRANSCRIPTIONAL REGULATOR"/>
    <property type="match status" value="1"/>
</dbReference>
<dbReference type="InterPro" id="IPR009057">
    <property type="entry name" value="Homeodomain-like_sf"/>
</dbReference>
<dbReference type="InterPro" id="IPR001347">
    <property type="entry name" value="SIS_dom"/>
</dbReference>